<dbReference type="UniPathway" id="UPA00135">
    <property type="reaction ID" value="UER00196"/>
</dbReference>
<dbReference type="InterPro" id="IPR002912">
    <property type="entry name" value="ACT_dom"/>
</dbReference>
<dbReference type="SUPFAM" id="SSF55021">
    <property type="entry name" value="ACT-like"/>
    <property type="match status" value="1"/>
</dbReference>
<evidence type="ECO:0000256" key="9">
    <source>
        <dbReference type="ARBA" id="ARBA00048126"/>
    </source>
</evidence>
<dbReference type="InterPro" id="IPR036291">
    <property type="entry name" value="NAD(P)-bd_dom_sf"/>
</dbReference>
<dbReference type="InterPro" id="IPR029753">
    <property type="entry name" value="D-isomer_DH_CS"/>
</dbReference>
<dbReference type="Pfam" id="PF19304">
    <property type="entry name" value="PGDH_inter"/>
    <property type="match status" value="1"/>
</dbReference>
<dbReference type="PROSITE" id="PS00671">
    <property type="entry name" value="D_2_HYDROXYACID_DH_3"/>
    <property type="match status" value="1"/>
</dbReference>
<dbReference type="GO" id="GO:0006564">
    <property type="term" value="P:L-serine biosynthetic process"/>
    <property type="evidence" value="ECO:0007669"/>
    <property type="project" value="UniProtKB-UniRule"/>
</dbReference>
<dbReference type="Gene3D" id="3.40.50.720">
    <property type="entry name" value="NAD(P)-binding Rossmann-like Domain"/>
    <property type="match status" value="2"/>
</dbReference>
<dbReference type="InterPro" id="IPR045626">
    <property type="entry name" value="PGDH_ASB_dom"/>
</dbReference>
<dbReference type="InterPro" id="IPR006140">
    <property type="entry name" value="D-isomer_DH_NAD-bd"/>
</dbReference>
<dbReference type="PANTHER" id="PTHR42789:SF1">
    <property type="entry name" value="D-ISOMER SPECIFIC 2-HYDROXYACID DEHYDROGENASE FAMILY PROTEIN (AFU_ORTHOLOGUE AFUA_6G10090)"/>
    <property type="match status" value="1"/>
</dbReference>
<evidence type="ECO:0000256" key="11">
    <source>
        <dbReference type="RuleBase" id="RU363003"/>
    </source>
</evidence>
<reference evidence="13 14" key="1">
    <citation type="submission" date="2018-09" db="EMBL/GenBank/DDBJ databases">
        <title>Marinorhizobium profundi gen. nov., sp. nov., isolated from a deep-sea sediment sample from the New Britain Trench and proposal of Marinorhizobiaceae fam. nov. in the order Rhizobiales of the class Alphaproteobacteria.</title>
        <authorList>
            <person name="Cao J."/>
        </authorList>
    </citation>
    <scope>NUCLEOTIDE SEQUENCE [LARGE SCALE GENOMIC DNA]</scope>
    <source>
        <strain evidence="13 14">WS11</strain>
    </source>
</reference>
<evidence type="ECO:0000256" key="10">
    <source>
        <dbReference type="ARBA" id="ARBA00048731"/>
    </source>
</evidence>
<dbReference type="OrthoDB" id="9793626at2"/>
<evidence type="ECO:0000256" key="8">
    <source>
        <dbReference type="ARBA" id="ARBA00023299"/>
    </source>
</evidence>
<evidence type="ECO:0000256" key="5">
    <source>
        <dbReference type="ARBA" id="ARBA00022605"/>
    </source>
</evidence>
<comment type="pathway">
    <text evidence="2 11">Amino-acid biosynthesis; L-serine biosynthesis; L-serine from 3-phospho-D-glycerate: step 1/3.</text>
</comment>
<dbReference type="FunFam" id="3.40.50.720:FF:000021">
    <property type="entry name" value="D-3-phosphoglycerate dehydrogenase"/>
    <property type="match status" value="1"/>
</dbReference>
<dbReference type="InterPro" id="IPR050857">
    <property type="entry name" value="D-2-hydroxyacid_DH"/>
</dbReference>
<dbReference type="GO" id="GO:0051287">
    <property type="term" value="F:NAD binding"/>
    <property type="evidence" value="ECO:0007669"/>
    <property type="project" value="UniProtKB-UniRule"/>
</dbReference>
<evidence type="ECO:0000259" key="12">
    <source>
        <dbReference type="PROSITE" id="PS51671"/>
    </source>
</evidence>
<keyword evidence="14" id="KW-1185">Reference proteome</keyword>
<dbReference type="RefSeq" id="WP_126011726.1">
    <property type="nucleotide sequence ID" value="NZ_CP032509.1"/>
</dbReference>
<dbReference type="SUPFAM" id="SSF52283">
    <property type="entry name" value="Formate/glycerate dehydrogenase catalytic domain-like"/>
    <property type="match status" value="1"/>
</dbReference>
<dbReference type="NCBIfam" id="TIGR01327">
    <property type="entry name" value="PGDH"/>
    <property type="match status" value="1"/>
</dbReference>
<gene>
    <name evidence="13" type="ORF">D5400_19175</name>
</gene>
<dbReference type="Gene3D" id="3.30.1330.90">
    <property type="entry name" value="D-3-phosphoglycerate dehydrogenase, domain 3"/>
    <property type="match status" value="1"/>
</dbReference>
<dbReference type="Gene3D" id="3.30.70.260">
    <property type="match status" value="1"/>
</dbReference>
<dbReference type="PROSITE" id="PS00065">
    <property type="entry name" value="D_2_HYDROXYACID_DH_1"/>
    <property type="match status" value="1"/>
</dbReference>
<dbReference type="InterPro" id="IPR029009">
    <property type="entry name" value="ASB_dom_sf"/>
</dbReference>
<proteinExistence type="inferred from homology"/>
<evidence type="ECO:0000256" key="6">
    <source>
        <dbReference type="ARBA" id="ARBA00023002"/>
    </source>
</evidence>
<dbReference type="KEGG" id="abaw:D5400_19175"/>
<name>A0A3S9B891_9HYPH</name>
<organism evidence="13 14">
    <name type="scientific">Georhizobium profundi</name>
    <dbReference type="NCBI Taxonomy" id="2341112"/>
    <lineage>
        <taxon>Bacteria</taxon>
        <taxon>Pseudomonadati</taxon>
        <taxon>Pseudomonadota</taxon>
        <taxon>Alphaproteobacteria</taxon>
        <taxon>Hyphomicrobiales</taxon>
        <taxon>Rhizobiaceae</taxon>
        <taxon>Georhizobium</taxon>
    </lineage>
</organism>
<dbReference type="Proteomes" id="UP000268192">
    <property type="component" value="Chromosome"/>
</dbReference>
<comment type="function">
    <text evidence="1">Catalyzes the reversible oxidation of 3-phospho-D-glycerate to 3-phosphonooxypyruvate, the first step of the phosphorylated L-serine biosynthesis pathway. Also catalyzes the reversible oxidation of 2-hydroxyglutarate to 2-oxoglutarate.</text>
</comment>
<dbReference type="InterPro" id="IPR006236">
    <property type="entry name" value="PGDH"/>
</dbReference>
<dbReference type="EC" id="1.1.1.95" evidence="11"/>
<dbReference type="Pfam" id="PF00389">
    <property type="entry name" value="2-Hacid_dh"/>
    <property type="match status" value="1"/>
</dbReference>
<evidence type="ECO:0000313" key="13">
    <source>
        <dbReference type="EMBL" id="AZN73129.1"/>
    </source>
</evidence>
<dbReference type="GO" id="GO:0004617">
    <property type="term" value="F:phosphoglycerate dehydrogenase activity"/>
    <property type="evidence" value="ECO:0007669"/>
    <property type="project" value="UniProtKB-UniRule"/>
</dbReference>
<keyword evidence="6 11" id="KW-0560">Oxidoreductase</keyword>
<dbReference type="InterPro" id="IPR045865">
    <property type="entry name" value="ACT-like_dom_sf"/>
</dbReference>
<comment type="catalytic activity">
    <reaction evidence="10 11">
        <text>(2R)-3-phosphoglycerate + NAD(+) = 3-phosphooxypyruvate + NADH + H(+)</text>
        <dbReference type="Rhea" id="RHEA:12641"/>
        <dbReference type="ChEBI" id="CHEBI:15378"/>
        <dbReference type="ChEBI" id="CHEBI:18110"/>
        <dbReference type="ChEBI" id="CHEBI:57540"/>
        <dbReference type="ChEBI" id="CHEBI:57945"/>
        <dbReference type="ChEBI" id="CHEBI:58272"/>
        <dbReference type="EC" id="1.1.1.95"/>
    </reaction>
</comment>
<dbReference type="AlphaFoldDB" id="A0A3S9B891"/>
<dbReference type="Pfam" id="PF02826">
    <property type="entry name" value="2-Hacid_dh_C"/>
    <property type="match status" value="1"/>
</dbReference>
<dbReference type="PANTHER" id="PTHR42789">
    <property type="entry name" value="D-ISOMER SPECIFIC 2-HYDROXYACID DEHYDROGENASE FAMILY PROTEIN (AFU_ORTHOLOGUE AFUA_6G10090)"/>
    <property type="match status" value="1"/>
</dbReference>
<feature type="domain" description="ACT" evidence="12">
    <location>
        <begin position="456"/>
        <end position="528"/>
    </location>
</feature>
<dbReference type="SUPFAM" id="SSF143548">
    <property type="entry name" value="Serine metabolism enzymes domain"/>
    <property type="match status" value="1"/>
</dbReference>
<keyword evidence="8 11" id="KW-0718">Serine biosynthesis</keyword>
<dbReference type="CDD" id="cd04902">
    <property type="entry name" value="ACT_3PGDH-xct"/>
    <property type="match status" value="1"/>
</dbReference>
<protein>
    <recommendedName>
        <fullName evidence="4 11">D-3-phosphoglycerate dehydrogenase</fullName>
        <ecNumber evidence="11">1.1.1.95</ecNumber>
    </recommendedName>
</protein>
<dbReference type="InterPro" id="IPR029752">
    <property type="entry name" value="D-isomer_DH_CS1"/>
</dbReference>
<sequence>MAPRVLVSDALSETAVQIFKDRGIDVDFQPKLGKDKEKLLEIIGNYDGLAIRSATKVTEKIIEAAGNLKVIGRAGIGVDNVDIPAASRKGIIVMNTPFGNSITTAEHAIALMFAVARQLPAADVSTQAGKWEKNRFMGVEITGKTLGVIGCGNIGSIVATRAIGLKMHVVAFDPFLSPERADQLGVEKVDLDTLFARADFITMHVPLTDKTRNIINAAAIAKMKDGVRIINCARGGLVVEADLAEALKSGKVAGAGFDVFETEPATESPLFGLENVVCTPHLGASTTEAQENVALQVAEQMADYLLKGAVTNAINMPSISAEEAPRLKPFVKLADMLGAFVGQATESSIQEVEVLYDGVTAELNTKALSSAVLAGLIRAQVADVNMVSAPIMAKERGILFSEVKRDKSGIFDGYIRLTVKTENQTRSIAGTVFSDGKPRFIQIKGINLDAEIGRHMVYTTNEDKPGFIGLLGTIFGKAGVNIANFQLGRDVAGGNAIALLYVDGPVDESVLDELRSHPQVQSAKALQFNVD</sequence>
<keyword evidence="7 11" id="KW-0520">NAD</keyword>
<evidence type="ECO:0000256" key="7">
    <source>
        <dbReference type="ARBA" id="ARBA00023027"/>
    </source>
</evidence>
<keyword evidence="5 11" id="KW-0028">Amino-acid biosynthesis</keyword>
<dbReference type="CDD" id="cd12173">
    <property type="entry name" value="PGDH_4"/>
    <property type="match status" value="1"/>
</dbReference>
<evidence type="ECO:0000256" key="1">
    <source>
        <dbReference type="ARBA" id="ARBA00003800"/>
    </source>
</evidence>
<dbReference type="InterPro" id="IPR006139">
    <property type="entry name" value="D-isomer_2_OHA_DH_cat_dom"/>
</dbReference>
<evidence type="ECO:0000313" key="14">
    <source>
        <dbReference type="Proteomes" id="UP000268192"/>
    </source>
</evidence>
<evidence type="ECO:0000256" key="2">
    <source>
        <dbReference type="ARBA" id="ARBA00005216"/>
    </source>
</evidence>
<evidence type="ECO:0000256" key="4">
    <source>
        <dbReference type="ARBA" id="ARBA00021582"/>
    </source>
</evidence>
<comment type="catalytic activity">
    <reaction evidence="9">
        <text>(R)-2-hydroxyglutarate + NAD(+) = 2-oxoglutarate + NADH + H(+)</text>
        <dbReference type="Rhea" id="RHEA:49612"/>
        <dbReference type="ChEBI" id="CHEBI:15378"/>
        <dbReference type="ChEBI" id="CHEBI:15801"/>
        <dbReference type="ChEBI" id="CHEBI:16810"/>
        <dbReference type="ChEBI" id="CHEBI:57540"/>
        <dbReference type="ChEBI" id="CHEBI:57945"/>
        <dbReference type="EC" id="1.1.1.399"/>
    </reaction>
</comment>
<comment type="similarity">
    <text evidence="3 11">Belongs to the D-isomer specific 2-hydroxyacid dehydrogenase family.</text>
</comment>
<dbReference type="EMBL" id="CP032509">
    <property type="protein sequence ID" value="AZN73129.1"/>
    <property type="molecule type" value="Genomic_DNA"/>
</dbReference>
<dbReference type="SUPFAM" id="SSF51735">
    <property type="entry name" value="NAD(P)-binding Rossmann-fold domains"/>
    <property type="match status" value="1"/>
</dbReference>
<evidence type="ECO:0000256" key="3">
    <source>
        <dbReference type="ARBA" id="ARBA00005854"/>
    </source>
</evidence>
<accession>A0A3S9B891</accession>
<dbReference type="PROSITE" id="PS51671">
    <property type="entry name" value="ACT"/>
    <property type="match status" value="1"/>
</dbReference>